<gene>
    <name evidence="2" type="ORF">LPLAT_LOCUS1600</name>
</gene>
<feature type="compositionally biased region" description="Basic and acidic residues" evidence="1">
    <location>
        <begin position="1"/>
        <end position="13"/>
    </location>
</feature>
<feature type="compositionally biased region" description="Polar residues" evidence="1">
    <location>
        <begin position="20"/>
        <end position="34"/>
    </location>
</feature>
<reference evidence="2" key="1">
    <citation type="submission" date="2024-04" db="EMBL/GenBank/DDBJ databases">
        <authorList>
            <consortium name="Molecular Ecology Group"/>
        </authorList>
    </citation>
    <scope>NUCLEOTIDE SEQUENCE</scope>
</reference>
<dbReference type="AlphaFoldDB" id="A0AAV2N5U4"/>
<evidence type="ECO:0000313" key="3">
    <source>
        <dbReference type="Proteomes" id="UP001497644"/>
    </source>
</evidence>
<dbReference type="Proteomes" id="UP001497644">
    <property type="component" value="Chromosome 10"/>
</dbReference>
<keyword evidence="3" id="KW-1185">Reference proteome</keyword>
<feature type="region of interest" description="Disordered" evidence="1">
    <location>
        <begin position="1"/>
        <end position="34"/>
    </location>
</feature>
<dbReference type="EMBL" id="OZ034833">
    <property type="protein sequence ID" value="CAL1675109.1"/>
    <property type="molecule type" value="Genomic_DNA"/>
</dbReference>
<accession>A0AAV2N5U4</accession>
<evidence type="ECO:0000256" key="1">
    <source>
        <dbReference type="SAM" id="MobiDB-lite"/>
    </source>
</evidence>
<proteinExistence type="predicted"/>
<sequence length="93" mass="10279">MSLRIHGDQKETGAGEMTGRYSSGSEKFRANNVSRSRLLEDRTNMFKHARAADGATLVQAANLLQQYPNPTASVVQLRFQVLFISCLVPSLSH</sequence>
<protein>
    <submittedName>
        <fullName evidence="2">Uncharacterized protein</fullName>
    </submittedName>
</protein>
<name>A0AAV2N5U4_9HYME</name>
<organism evidence="2 3">
    <name type="scientific">Lasius platythorax</name>
    <dbReference type="NCBI Taxonomy" id="488582"/>
    <lineage>
        <taxon>Eukaryota</taxon>
        <taxon>Metazoa</taxon>
        <taxon>Ecdysozoa</taxon>
        <taxon>Arthropoda</taxon>
        <taxon>Hexapoda</taxon>
        <taxon>Insecta</taxon>
        <taxon>Pterygota</taxon>
        <taxon>Neoptera</taxon>
        <taxon>Endopterygota</taxon>
        <taxon>Hymenoptera</taxon>
        <taxon>Apocrita</taxon>
        <taxon>Aculeata</taxon>
        <taxon>Formicoidea</taxon>
        <taxon>Formicidae</taxon>
        <taxon>Formicinae</taxon>
        <taxon>Lasius</taxon>
        <taxon>Lasius</taxon>
    </lineage>
</organism>
<evidence type="ECO:0000313" key="2">
    <source>
        <dbReference type="EMBL" id="CAL1675109.1"/>
    </source>
</evidence>